<accession>A0A0F6XYT9</accession>
<proteinExistence type="predicted"/>
<evidence type="ECO:0000313" key="2">
    <source>
        <dbReference type="EMBL" id="AKF92606.1"/>
    </source>
</evidence>
<sequence length="287" mass="33437">MKKVLFSVLASVFFTCSMTTVSYAKWEKMDETDYNEYLQDAGYPEEAIGTLELEQKEALYDEQAQFISFQEDESLIKDGEDNKNKRTKRDLEDENFTQSLLVSQINNDVKGTVQFRVSYNFNWRFTPFFTLTDMFGVSWSDDFDPLEDTAKYSYRQIGWYPYKGKRVDTQRKRVFMETYSKYTPGAGIGWKYDIQNRYYDEQGNRVNVSQHKGYGEVEIVKRHDKSGDVDSSSASAKYFHKEGGIDASFSFSGGSAPQVSISPKFNYSESNDVGKSWRWYHKDKVKR</sequence>
<dbReference type="EMBL" id="CP011074">
    <property type="protein sequence ID" value="AKF92606.1"/>
    <property type="molecule type" value="Genomic_DNA"/>
</dbReference>
<keyword evidence="1" id="KW-0732">Signal</keyword>
<feature type="chain" id="PRO_5002512574" evidence="1">
    <location>
        <begin position="25"/>
        <end position="287"/>
    </location>
</feature>
<organism evidence="2">
    <name type="scientific">Brevibacillus laterosporus</name>
    <name type="common">Bacillus laterosporus</name>
    <dbReference type="NCBI Taxonomy" id="1465"/>
    <lineage>
        <taxon>Bacteria</taxon>
        <taxon>Bacillati</taxon>
        <taxon>Bacillota</taxon>
        <taxon>Bacilli</taxon>
        <taxon>Bacillales</taxon>
        <taxon>Paenibacillaceae</taxon>
        <taxon>Brevibacillus</taxon>
    </lineage>
</organism>
<dbReference type="RefSeq" id="WP_031411209.1">
    <property type="nucleotide sequence ID" value="NZ_CP011074.1"/>
</dbReference>
<name>A0A0F6XYT9_BRELA</name>
<evidence type="ECO:0000256" key="1">
    <source>
        <dbReference type="SAM" id="SignalP"/>
    </source>
</evidence>
<protein>
    <submittedName>
        <fullName evidence="2">Uncharacterized protein</fullName>
    </submittedName>
</protein>
<dbReference type="AlphaFoldDB" id="A0A0F6XYT9"/>
<gene>
    <name evidence="2" type="ORF">EX87_02115</name>
</gene>
<feature type="signal peptide" evidence="1">
    <location>
        <begin position="1"/>
        <end position="24"/>
    </location>
</feature>
<reference evidence="2" key="1">
    <citation type="submission" date="2015-03" db="EMBL/GenBank/DDBJ databases">
        <title>MIGS Cultured Bacterial/Archaeal sample from Brevibacillus laterosporus.</title>
        <authorList>
            <person name="Zeng D."/>
            <person name="Zhu L."/>
            <person name="Dong G."/>
            <person name="Ye W."/>
            <person name="Ren D."/>
            <person name="Wu L."/>
            <person name="Xu J."/>
            <person name="Li G."/>
            <person name="Guo L."/>
        </authorList>
    </citation>
    <scope>NUCLEOTIDE SEQUENCE</scope>
    <source>
        <strain evidence="2">B9</strain>
    </source>
</reference>